<evidence type="ECO:0000313" key="2">
    <source>
        <dbReference type="Proteomes" id="UP000008630"/>
    </source>
</evidence>
<keyword evidence="2" id="KW-1185">Reference proteome</keyword>
<organism evidence="1 2">
    <name type="scientific">Bacteroides helcogenes (strain ATCC 35417 / DSM 20613 / JCM 6297 / CCUG 15421 / P 36-108)</name>
    <dbReference type="NCBI Taxonomy" id="693979"/>
    <lineage>
        <taxon>Bacteria</taxon>
        <taxon>Pseudomonadati</taxon>
        <taxon>Bacteroidota</taxon>
        <taxon>Bacteroidia</taxon>
        <taxon>Bacteroidales</taxon>
        <taxon>Bacteroidaceae</taxon>
        <taxon>Bacteroides</taxon>
    </lineage>
</organism>
<sequence length="48" mass="5340">MKDQSSSDKYVNCDVLKTGQFLTAYTDQTEKVHVQASDSKGHHQPSAK</sequence>
<dbReference type="HOGENOM" id="CLU_3149721_0_0_10"/>
<reference evidence="1 2" key="2">
    <citation type="journal article" date="2011" name="Stand. Genomic Sci.">
        <title>Complete genome sequence of Bacteroides helcogenes type strain (P 36-108).</title>
        <authorList>
            <person name="Pati A."/>
            <person name="Gronow S."/>
            <person name="Zeytun A."/>
            <person name="Lapidus A."/>
            <person name="Nolan M."/>
            <person name="Hammon N."/>
            <person name="Deshpande S."/>
            <person name="Cheng J.F."/>
            <person name="Tapia R."/>
            <person name="Han C."/>
            <person name="Goodwin L."/>
            <person name="Pitluck S."/>
            <person name="Liolios K."/>
            <person name="Pagani I."/>
            <person name="Ivanova N."/>
            <person name="Mavromatis K."/>
            <person name="Chen A."/>
            <person name="Palaniappan K."/>
            <person name="Land M."/>
            <person name="Hauser L."/>
            <person name="Chang Y.J."/>
            <person name="Jeffries C.D."/>
            <person name="Detter J.C."/>
            <person name="Brambilla E."/>
            <person name="Rohde M."/>
            <person name="Goker M."/>
            <person name="Woyke T."/>
            <person name="Bristow J."/>
            <person name="Eisen J.A."/>
            <person name="Markowitz V."/>
            <person name="Hugenholtz P."/>
            <person name="Kyrpides N.C."/>
            <person name="Klenk H.P."/>
            <person name="Lucas S."/>
        </authorList>
    </citation>
    <scope>NUCLEOTIDE SEQUENCE [LARGE SCALE GENOMIC DNA]</scope>
    <source>
        <strain evidence="2">ATCC 35417 / DSM 20613 / JCM 6297 / CCUG 15421 / P 36-108</strain>
    </source>
</reference>
<name>E6SPK8_BACT6</name>
<proteinExistence type="predicted"/>
<dbReference type="EMBL" id="CP002352">
    <property type="protein sequence ID" value="ADV43849.1"/>
    <property type="molecule type" value="Genomic_DNA"/>
</dbReference>
<dbReference type="Proteomes" id="UP000008630">
    <property type="component" value="Chromosome"/>
</dbReference>
<evidence type="ECO:0000313" key="1">
    <source>
        <dbReference type="EMBL" id="ADV43849.1"/>
    </source>
</evidence>
<dbReference type="KEGG" id="bhl:Bache_1871"/>
<protein>
    <submittedName>
        <fullName evidence="1">Uncharacterized protein</fullName>
    </submittedName>
</protein>
<dbReference type="AlphaFoldDB" id="E6SPK8"/>
<gene>
    <name evidence="1" type="ordered locus">Bache_1871</name>
</gene>
<reference key="1">
    <citation type="submission" date="2010-11" db="EMBL/GenBank/DDBJ databases">
        <title>The complete genome of Bacteroides helcogenes P 36-108.</title>
        <authorList>
            <consortium name="US DOE Joint Genome Institute (JGI-PGF)"/>
            <person name="Lucas S."/>
            <person name="Copeland A."/>
            <person name="Lapidus A."/>
            <person name="Bruce D."/>
            <person name="Goodwin L."/>
            <person name="Pitluck S."/>
            <person name="Kyrpides N."/>
            <person name="Mavromatis K."/>
            <person name="Ivanova N."/>
            <person name="Zeytun A."/>
            <person name="Brettin T."/>
            <person name="Detter J.C."/>
            <person name="Tapia R."/>
            <person name="Han C."/>
            <person name="Land M."/>
            <person name="Hauser L."/>
            <person name="Markowitz V."/>
            <person name="Cheng J.-F."/>
            <person name="Hugenholtz P."/>
            <person name="Woyke T."/>
            <person name="Wu D."/>
            <person name="Gronow S."/>
            <person name="Wellnitz S."/>
            <person name="Brambilla E."/>
            <person name="Klenk H.-P."/>
            <person name="Eisen J.A."/>
        </authorList>
    </citation>
    <scope>NUCLEOTIDE SEQUENCE</scope>
    <source>
        <strain>P 36-108</strain>
    </source>
</reference>
<accession>E6SPK8</accession>